<dbReference type="InterPro" id="IPR041489">
    <property type="entry name" value="PDZ_6"/>
</dbReference>
<feature type="transmembrane region" description="Helical" evidence="11">
    <location>
        <begin position="17"/>
        <end position="34"/>
    </location>
</feature>
<accession>A0A7M2WPT3</accession>
<organism evidence="13 14">
    <name type="scientific">Humisphaera borealis</name>
    <dbReference type="NCBI Taxonomy" id="2807512"/>
    <lineage>
        <taxon>Bacteria</taxon>
        <taxon>Pseudomonadati</taxon>
        <taxon>Planctomycetota</taxon>
        <taxon>Phycisphaerae</taxon>
        <taxon>Tepidisphaerales</taxon>
        <taxon>Tepidisphaeraceae</taxon>
        <taxon>Humisphaera</taxon>
    </lineage>
</organism>
<feature type="transmembrane region" description="Helical" evidence="11">
    <location>
        <begin position="677"/>
        <end position="698"/>
    </location>
</feature>
<evidence type="ECO:0000256" key="9">
    <source>
        <dbReference type="ARBA" id="ARBA00023049"/>
    </source>
</evidence>
<dbReference type="EMBL" id="CP063458">
    <property type="protein sequence ID" value="QOV87478.1"/>
    <property type="molecule type" value="Genomic_DNA"/>
</dbReference>
<dbReference type="Proteomes" id="UP000593765">
    <property type="component" value="Chromosome"/>
</dbReference>
<sequence length="707" mass="76778">MLQSAGILALSPYLENAGYLALLAFGFGFVVFWHELGHFLAAKWAGVRVEQFAVGFAHAVVSWRKGMGFRLGSSQREYKKSVYRHLGKEYPDKGEPTEIISDLQMREGGEALGLGETEYRLNWLPLGGYVKMLGQDDLRPNSEADDPKAYNRQSIGKRMVIVSAGVVMNVILAAIGFMILFSFGFNVAPTKVGSVLPNSPAQLAGVRVGDDIIQLDGRDLHNDQTKLQLNAALSASNQDIPIKVSRLMKDNSRQELNLDIIPAKADLGGIKLVGLGVGPYLDLATLSVEEGQRLKEIKDEAKHIFWNSRLLKPGDKITAVNGTAVGKGDYAVLDAHLQTGQTVTIEVTDKDGKKRQESFNPMFVPPFGSNQWDLLGMVPRHQVTSVIPDSPVFEKAQSGDILLEVRDGQTVDGKSLPTFSSLSKFVNDQAKADKKIRLTVLRDGKLVELEPTKPIEIRRGIYGVGIGMAVDDSAAVVAEAVAGSPAAAAGLTPKSTIKAVNGTAVANWRDVHTTIRKALPADATAATVELTYATDGGETKKAELKLSATDILAVRNVRYDSGLALSPTKEKRLASGLVQATQWGVIETRDFILQFYVTLQRMVTGDVSATNLMGPVGIFQTGTNIASKGPDWLIWFLSMISANLAVVNFLPIPIVDGGLFTFLLLEKIKGKPASPRTQMIAQYVGLVLLLSIFVFVTWQDIANFKFR</sequence>
<feature type="transmembrane region" description="Helical" evidence="11">
    <location>
        <begin position="632"/>
        <end position="665"/>
    </location>
</feature>
<evidence type="ECO:0000256" key="1">
    <source>
        <dbReference type="ARBA" id="ARBA00001947"/>
    </source>
</evidence>
<keyword evidence="6" id="KW-0378">Hydrolase</keyword>
<dbReference type="RefSeq" id="WP_206290382.1">
    <property type="nucleotide sequence ID" value="NZ_CP063458.1"/>
</dbReference>
<evidence type="ECO:0000256" key="4">
    <source>
        <dbReference type="ARBA" id="ARBA00022670"/>
    </source>
</evidence>
<comment type="similarity">
    <text evidence="3">Belongs to the peptidase M50B family.</text>
</comment>
<evidence type="ECO:0000256" key="2">
    <source>
        <dbReference type="ARBA" id="ARBA00004141"/>
    </source>
</evidence>
<keyword evidence="7" id="KW-0862">Zinc</keyword>
<dbReference type="AlphaFoldDB" id="A0A7M2WPT3"/>
<dbReference type="GO" id="GO:0016020">
    <property type="term" value="C:membrane"/>
    <property type="evidence" value="ECO:0007669"/>
    <property type="project" value="UniProtKB-SubCell"/>
</dbReference>
<evidence type="ECO:0000256" key="5">
    <source>
        <dbReference type="ARBA" id="ARBA00022692"/>
    </source>
</evidence>
<evidence type="ECO:0000256" key="10">
    <source>
        <dbReference type="ARBA" id="ARBA00023136"/>
    </source>
</evidence>
<evidence type="ECO:0000313" key="14">
    <source>
        <dbReference type="Proteomes" id="UP000593765"/>
    </source>
</evidence>
<name>A0A7M2WPT3_9BACT</name>
<comment type="subcellular location">
    <subcellularLocation>
        <location evidence="2">Membrane</location>
        <topology evidence="2">Multi-pass membrane protein</topology>
    </subcellularLocation>
</comment>
<evidence type="ECO:0000259" key="12">
    <source>
        <dbReference type="PROSITE" id="PS50106"/>
    </source>
</evidence>
<dbReference type="PANTHER" id="PTHR42837">
    <property type="entry name" value="REGULATOR OF SIGMA-E PROTEASE RSEP"/>
    <property type="match status" value="1"/>
</dbReference>
<dbReference type="Pfam" id="PF17820">
    <property type="entry name" value="PDZ_6"/>
    <property type="match status" value="1"/>
</dbReference>
<keyword evidence="10 11" id="KW-0472">Membrane</keyword>
<keyword evidence="5 11" id="KW-0812">Transmembrane</keyword>
<keyword evidence="8 11" id="KW-1133">Transmembrane helix</keyword>
<protein>
    <submittedName>
        <fullName evidence="13">Site-2 protease family protein</fullName>
    </submittedName>
</protein>
<dbReference type="CDD" id="cd06163">
    <property type="entry name" value="S2P-M50_PDZ_RseP-like"/>
    <property type="match status" value="1"/>
</dbReference>
<dbReference type="KEGG" id="hbs:IPV69_14395"/>
<evidence type="ECO:0000256" key="7">
    <source>
        <dbReference type="ARBA" id="ARBA00022833"/>
    </source>
</evidence>
<dbReference type="InterPro" id="IPR008915">
    <property type="entry name" value="Peptidase_M50"/>
</dbReference>
<dbReference type="SMART" id="SM00228">
    <property type="entry name" value="PDZ"/>
    <property type="match status" value="4"/>
</dbReference>
<evidence type="ECO:0000256" key="3">
    <source>
        <dbReference type="ARBA" id="ARBA00007931"/>
    </source>
</evidence>
<keyword evidence="9" id="KW-0482">Metalloprotease</keyword>
<dbReference type="GO" id="GO:0006508">
    <property type="term" value="P:proteolysis"/>
    <property type="evidence" value="ECO:0007669"/>
    <property type="project" value="UniProtKB-KW"/>
</dbReference>
<dbReference type="Pfam" id="PF02163">
    <property type="entry name" value="Peptidase_M50"/>
    <property type="match status" value="2"/>
</dbReference>
<dbReference type="PANTHER" id="PTHR42837:SF2">
    <property type="entry name" value="MEMBRANE METALLOPROTEASE ARASP2, CHLOROPLASTIC-RELATED"/>
    <property type="match status" value="1"/>
</dbReference>
<dbReference type="InterPro" id="IPR036034">
    <property type="entry name" value="PDZ_sf"/>
</dbReference>
<comment type="cofactor">
    <cofactor evidence="1">
        <name>Zn(2+)</name>
        <dbReference type="ChEBI" id="CHEBI:29105"/>
    </cofactor>
</comment>
<keyword evidence="14" id="KW-1185">Reference proteome</keyword>
<keyword evidence="4 13" id="KW-0645">Protease</keyword>
<evidence type="ECO:0000313" key="13">
    <source>
        <dbReference type="EMBL" id="QOV87478.1"/>
    </source>
</evidence>
<dbReference type="SUPFAM" id="SSF50156">
    <property type="entry name" value="PDZ domain-like"/>
    <property type="match status" value="4"/>
</dbReference>
<evidence type="ECO:0000256" key="8">
    <source>
        <dbReference type="ARBA" id="ARBA00022989"/>
    </source>
</evidence>
<reference evidence="13 14" key="1">
    <citation type="submission" date="2020-10" db="EMBL/GenBank/DDBJ databases">
        <title>Wide distribution of Phycisphaera-like planctomycetes from WD2101 soil group in peatlands and genome analysis of the first cultivated representative.</title>
        <authorList>
            <person name="Dedysh S.N."/>
            <person name="Beletsky A.V."/>
            <person name="Ivanova A."/>
            <person name="Kulichevskaya I.S."/>
            <person name="Suzina N.E."/>
            <person name="Philippov D.A."/>
            <person name="Rakitin A.L."/>
            <person name="Mardanov A.V."/>
            <person name="Ravin N.V."/>
        </authorList>
    </citation>
    <scope>NUCLEOTIDE SEQUENCE [LARGE SCALE GENOMIC DNA]</scope>
    <source>
        <strain evidence="13 14">M1803</strain>
    </source>
</reference>
<dbReference type="PROSITE" id="PS50106">
    <property type="entry name" value="PDZ"/>
    <property type="match status" value="1"/>
</dbReference>
<evidence type="ECO:0000256" key="11">
    <source>
        <dbReference type="SAM" id="Phobius"/>
    </source>
</evidence>
<dbReference type="GO" id="GO:0004222">
    <property type="term" value="F:metalloendopeptidase activity"/>
    <property type="evidence" value="ECO:0007669"/>
    <property type="project" value="InterPro"/>
</dbReference>
<proteinExistence type="inferred from homology"/>
<feature type="domain" description="PDZ" evidence="12">
    <location>
        <begin position="183"/>
        <end position="248"/>
    </location>
</feature>
<dbReference type="InterPro" id="IPR004387">
    <property type="entry name" value="Pept_M50_Zn"/>
</dbReference>
<evidence type="ECO:0000256" key="6">
    <source>
        <dbReference type="ARBA" id="ARBA00022801"/>
    </source>
</evidence>
<dbReference type="Gene3D" id="2.30.42.10">
    <property type="match status" value="3"/>
</dbReference>
<gene>
    <name evidence="13" type="ORF">IPV69_14395</name>
</gene>
<dbReference type="InterPro" id="IPR001478">
    <property type="entry name" value="PDZ"/>
</dbReference>
<feature type="transmembrane region" description="Helical" evidence="11">
    <location>
        <begin position="160"/>
        <end position="185"/>
    </location>
</feature>